<gene>
    <name evidence="2" type="ORF">PV10_08964</name>
</gene>
<dbReference type="STRING" id="212818.A0A0D1XMM8"/>
<organism evidence="2 3">
    <name type="scientific">Exophiala mesophila</name>
    <name type="common">Black yeast-like fungus</name>
    <dbReference type="NCBI Taxonomy" id="212818"/>
    <lineage>
        <taxon>Eukaryota</taxon>
        <taxon>Fungi</taxon>
        <taxon>Dikarya</taxon>
        <taxon>Ascomycota</taxon>
        <taxon>Pezizomycotina</taxon>
        <taxon>Eurotiomycetes</taxon>
        <taxon>Chaetothyriomycetidae</taxon>
        <taxon>Chaetothyriales</taxon>
        <taxon>Herpotrichiellaceae</taxon>
        <taxon>Exophiala</taxon>
    </lineage>
</organism>
<dbReference type="OMA" id="MSWILMI"/>
<evidence type="ECO:0000256" key="1">
    <source>
        <dbReference type="SAM" id="MobiDB-lite"/>
    </source>
</evidence>
<evidence type="ECO:0000313" key="3">
    <source>
        <dbReference type="Proteomes" id="UP000054302"/>
    </source>
</evidence>
<proteinExistence type="predicted"/>
<accession>A0A0D1XMM8</accession>
<dbReference type="AlphaFoldDB" id="A0A0D1XMM8"/>
<name>A0A0D1XMM8_EXOME</name>
<evidence type="ECO:0000313" key="2">
    <source>
        <dbReference type="EMBL" id="KIV89401.1"/>
    </source>
</evidence>
<dbReference type="HOGENOM" id="CLU_015771_0_1_1"/>
<keyword evidence="3" id="KW-1185">Reference proteome</keyword>
<reference evidence="2 3" key="1">
    <citation type="submission" date="2015-01" db="EMBL/GenBank/DDBJ databases">
        <title>The Genome Sequence of Exophiala mesophila CBS40295.</title>
        <authorList>
            <consortium name="The Broad Institute Genomics Platform"/>
            <person name="Cuomo C."/>
            <person name="de Hoog S."/>
            <person name="Gorbushina A."/>
            <person name="Stielow B."/>
            <person name="Teixiera M."/>
            <person name="Abouelleil A."/>
            <person name="Chapman S.B."/>
            <person name="Priest M."/>
            <person name="Young S.K."/>
            <person name="Wortman J."/>
            <person name="Nusbaum C."/>
            <person name="Birren B."/>
        </authorList>
    </citation>
    <scope>NUCLEOTIDE SEQUENCE [LARGE SCALE GENOMIC DNA]</scope>
    <source>
        <strain evidence="2 3">CBS 40295</strain>
    </source>
</reference>
<evidence type="ECO:0008006" key="4">
    <source>
        <dbReference type="Google" id="ProtNLM"/>
    </source>
</evidence>
<dbReference type="RefSeq" id="XP_016220975.1">
    <property type="nucleotide sequence ID" value="XM_016374064.1"/>
</dbReference>
<dbReference type="Proteomes" id="UP000054302">
    <property type="component" value="Unassembled WGS sequence"/>
</dbReference>
<dbReference type="VEuPathDB" id="FungiDB:PV10_08964"/>
<feature type="compositionally biased region" description="Polar residues" evidence="1">
    <location>
        <begin position="57"/>
        <end position="71"/>
    </location>
</feature>
<feature type="region of interest" description="Disordered" evidence="1">
    <location>
        <begin position="31"/>
        <end position="87"/>
    </location>
</feature>
<dbReference type="OrthoDB" id="3469466at2759"/>
<protein>
    <recommendedName>
        <fullName evidence="4">Transcription factor domain-containing protein</fullName>
    </recommendedName>
</protein>
<feature type="compositionally biased region" description="Basic residues" evidence="1">
    <location>
        <begin position="35"/>
        <end position="48"/>
    </location>
</feature>
<dbReference type="GeneID" id="27326809"/>
<dbReference type="EMBL" id="KN847525">
    <property type="protein sequence ID" value="KIV89401.1"/>
    <property type="molecule type" value="Genomic_DNA"/>
</dbReference>
<sequence>MAPKRKNAAHANFVFLSYAPNATRTDQVLQDSQRRAHAARKSHAASRQRQRDEVIPGSNTASYSSVLSEPSVQGAECPPKVKQNPSNQITRHNDRLVAGTGQYAPLLLYDLPHSLHRLAQNPIDPFNSFAAKGLPDYVYKVLYFAAETKWGNLKPSLSVEQVDQLKTAWLRANVESPTVLHAMVYGMLRSLESTHGDRASALGYLTLKHQNCALMLLQRDLQQLGNTRPHQNLLLAIITLAAHGDLLDNGILEPSGFAESPLARTQNLHIYGLMRMVPQHRQAIFAILDQLGGIEAVTLFGLRETLEFYDLLFATRFGVPPKIPCNRPMTPLVPDIQCIPDDVAQRMLSRLGKSFFSLQELDCESIQAVEDCCILVVGLDQYQRRTPWAPSLPSLIAARTIAQHQLTALPPISDYLASVETPTAITHQIREICRIALLIFSDMTIFPVPRVSGVKARLVSTLRKRLEIISPDLWSLHRELMSWILMIGGVAARATTHRDWFVSISHARLWWYLNEWKDVKDILETYLWWDHVYFDVGLDFWMQVQKRHDSIASSAKSLASVSRFTDDDICDV</sequence>
<dbReference type="PANTHER" id="PTHR37540:SF5">
    <property type="entry name" value="TRANSCRIPTION FACTOR DOMAIN-CONTAINING PROTEIN"/>
    <property type="match status" value="1"/>
</dbReference>
<dbReference type="PANTHER" id="PTHR37540">
    <property type="entry name" value="TRANSCRIPTION FACTOR (ACR-2), PUTATIVE-RELATED-RELATED"/>
    <property type="match status" value="1"/>
</dbReference>